<dbReference type="AlphaFoldDB" id="A0A0M2PSC2"/>
<dbReference type="Gene3D" id="3.40.50.720">
    <property type="entry name" value="NAD(P)-binding Rossmann-like Domain"/>
    <property type="match status" value="1"/>
</dbReference>
<dbReference type="OrthoDB" id="9815825at2"/>
<dbReference type="SUPFAM" id="SSF51735">
    <property type="entry name" value="NAD(P)-binding Rossmann-fold domains"/>
    <property type="match status" value="1"/>
</dbReference>
<evidence type="ECO:0000256" key="2">
    <source>
        <dbReference type="ARBA" id="ARBA00023002"/>
    </source>
</evidence>
<dbReference type="SUPFAM" id="SSF55347">
    <property type="entry name" value="Glyceraldehyde-3-phosphate dehydrogenase-like, C-terminal domain"/>
    <property type="match status" value="1"/>
</dbReference>
<evidence type="ECO:0000313" key="4">
    <source>
        <dbReference type="EMBL" id="KKI98062.1"/>
    </source>
</evidence>
<dbReference type="EMBL" id="AJTX02000010">
    <property type="protein sequence ID" value="KKI98062.1"/>
    <property type="molecule type" value="Genomic_DNA"/>
</dbReference>
<accession>A0A0M2PSC2</accession>
<dbReference type="Gene3D" id="3.30.360.10">
    <property type="entry name" value="Dihydrodipicolinate Reductase, domain 2"/>
    <property type="match status" value="1"/>
</dbReference>
<name>A0A0M2PSC2_PROHO</name>
<dbReference type="Proteomes" id="UP000034681">
    <property type="component" value="Unassembled WGS sequence"/>
</dbReference>
<dbReference type="InterPro" id="IPR051317">
    <property type="entry name" value="Gfo/Idh/MocA_oxidoreduct"/>
</dbReference>
<keyword evidence="5" id="KW-1185">Reference proteome</keyword>
<dbReference type="GO" id="GO:0016491">
    <property type="term" value="F:oxidoreductase activity"/>
    <property type="evidence" value="ECO:0007669"/>
    <property type="project" value="UniProtKB-KW"/>
</dbReference>
<dbReference type="STRING" id="317619.GCA_000332315_02923"/>
<organism evidence="4 5">
    <name type="scientific">Prochlorothrix hollandica PCC 9006 = CALU 1027</name>
    <dbReference type="NCBI Taxonomy" id="317619"/>
    <lineage>
        <taxon>Bacteria</taxon>
        <taxon>Bacillati</taxon>
        <taxon>Cyanobacteriota</taxon>
        <taxon>Cyanophyceae</taxon>
        <taxon>Prochlorotrichales</taxon>
        <taxon>Prochlorotrichaceae</taxon>
        <taxon>Prochlorothrix</taxon>
    </lineage>
</organism>
<keyword evidence="2" id="KW-0560">Oxidoreductase</keyword>
<gene>
    <name evidence="4" type="ORF">PROH_20205</name>
</gene>
<dbReference type="Pfam" id="PF01408">
    <property type="entry name" value="GFO_IDH_MocA"/>
    <property type="match status" value="1"/>
</dbReference>
<protein>
    <submittedName>
        <fullName evidence="4">Oxidoreductase</fullName>
    </submittedName>
</protein>
<dbReference type="RefSeq" id="WP_017713199.1">
    <property type="nucleotide sequence ID" value="NZ_KB235939.1"/>
</dbReference>
<dbReference type="InterPro" id="IPR036291">
    <property type="entry name" value="NAD(P)-bd_dom_sf"/>
</dbReference>
<dbReference type="InterPro" id="IPR000683">
    <property type="entry name" value="Gfo/Idh/MocA-like_OxRdtase_N"/>
</dbReference>
<evidence type="ECO:0000259" key="3">
    <source>
        <dbReference type="Pfam" id="PF01408"/>
    </source>
</evidence>
<reference evidence="4" key="1">
    <citation type="submission" date="2012-04" db="EMBL/GenBank/DDBJ databases">
        <authorList>
            <person name="Borisov I.G."/>
            <person name="Ivanikova N.V."/>
            <person name="Pinevich A.V."/>
        </authorList>
    </citation>
    <scope>NUCLEOTIDE SEQUENCE [LARGE SCALE GENOMIC DNA]</scope>
    <source>
        <strain evidence="4">CALU 1027</strain>
    </source>
</reference>
<proteinExistence type="inferred from homology"/>
<evidence type="ECO:0000313" key="5">
    <source>
        <dbReference type="Proteomes" id="UP000034681"/>
    </source>
</evidence>
<comment type="similarity">
    <text evidence="1">Belongs to the Gfo/Idh/MocA family.</text>
</comment>
<evidence type="ECO:0000256" key="1">
    <source>
        <dbReference type="ARBA" id="ARBA00010928"/>
    </source>
</evidence>
<feature type="domain" description="Gfo/Idh/MocA-like oxidoreductase N-terminal" evidence="3">
    <location>
        <begin position="6"/>
        <end position="122"/>
    </location>
</feature>
<dbReference type="PANTHER" id="PTHR43708:SF5">
    <property type="entry name" value="CONSERVED EXPRESSED OXIDOREDUCTASE (EUROFUNG)-RELATED"/>
    <property type="match status" value="1"/>
</dbReference>
<dbReference type="PANTHER" id="PTHR43708">
    <property type="entry name" value="CONSERVED EXPRESSED OXIDOREDUCTASE (EUROFUNG)"/>
    <property type="match status" value="1"/>
</dbReference>
<sequence length="352" mass="39597">MPDSPLRAAVIGTGAISKEHLSFLQHSSRVDLVGVCDLSQAAARYAADRFQAQKAYTDYQQMLAETQPDVVHILTPPQTHKAIATHCLQAKTHVLCEKPIAPTYGEFQELVAVARAAERYLIEDYNYLFNEPILALQRAIAQGELGDIEEVEVRMALDIRQGGRFADENLPNPVHQLPAGVIHDVLTHLCYLLVPYLPRIDRIAAAWSNHGGGDLFKFDDLDALIIGDQVHGRLRFSCYTQPDCFEVKIRGSQGYGETDLFQPYVRIVKPRSGGKQLTPLINHWVTGTTFLKASVVNFRNKVLQKTPYEGLHRFLDLTYQALEQGQPPPVSLELMDRTNALIQQLLEERYRL</sequence>
<dbReference type="GO" id="GO:0000166">
    <property type="term" value="F:nucleotide binding"/>
    <property type="evidence" value="ECO:0007669"/>
    <property type="project" value="InterPro"/>
</dbReference>
<dbReference type="eggNOG" id="COG0673">
    <property type="taxonomic scope" value="Bacteria"/>
</dbReference>
<comment type="caution">
    <text evidence="4">The sequence shown here is derived from an EMBL/GenBank/DDBJ whole genome shotgun (WGS) entry which is preliminary data.</text>
</comment>